<feature type="active site" description="Nucleophile" evidence="9 10">
    <location>
        <position position="50"/>
    </location>
</feature>
<dbReference type="OrthoDB" id="110209at2"/>
<evidence type="ECO:0000259" key="17">
    <source>
        <dbReference type="Pfam" id="PF05201"/>
    </source>
</evidence>
<dbReference type="Pfam" id="PF00745">
    <property type="entry name" value="GlutR_dimer"/>
    <property type="match status" value="1"/>
</dbReference>
<evidence type="ECO:0000256" key="9">
    <source>
        <dbReference type="HAMAP-Rule" id="MF_00087"/>
    </source>
</evidence>
<dbReference type="SUPFAM" id="SSF69742">
    <property type="entry name" value="Glutamyl tRNA-reductase catalytic, N-terminal domain"/>
    <property type="match status" value="1"/>
</dbReference>
<dbReference type="Gene3D" id="3.30.460.30">
    <property type="entry name" value="Glutamyl-tRNA reductase, N-terminal domain"/>
    <property type="match status" value="1"/>
</dbReference>
<dbReference type="PROSITE" id="PS00747">
    <property type="entry name" value="GLUTR"/>
    <property type="match status" value="1"/>
</dbReference>
<evidence type="ECO:0000256" key="14">
    <source>
        <dbReference type="RuleBase" id="RU000584"/>
    </source>
</evidence>
<comment type="caution">
    <text evidence="18">The sequence shown here is derived from an EMBL/GenBank/DDBJ whole genome shotgun (WGS) entry which is preliminary data.</text>
</comment>
<evidence type="ECO:0000256" key="13">
    <source>
        <dbReference type="PIRSR" id="PIRSR000445-4"/>
    </source>
</evidence>
<comment type="catalytic activity">
    <reaction evidence="7 9 14">
        <text>(S)-4-amino-5-oxopentanoate + tRNA(Glu) + NADP(+) = L-glutamyl-tRNA(Glu) + NADPH + H(+)</text>
        <dbReference type="Rhea" id="RHEA:12344"/>
        <dbReference type="Rhea" id="RHEA-COMP:9663"/>
        <dbReference type="Rhea" id="RHEA-COMP:9680"/>
        <dbReference type="ChEBI" id="CHEBI:15378"/>
        <dbReference type="ChEBI" id="CHEBI:57501"/>
        <dbReference type="ChEBI" id="CHEBI:57783"/>
        <dbReference type="ChEBI" id="CHEBI:58349"/>
        <dbReference type="ChEBI" id="CHEBI:78442"/>
        <dbReference type="ChEBI" id="CHEBI:78520"/>
        <dbReference type="EC" id="1.2.1.70"/>
    </reaction>
</comment>
<evidence type="ECO:0000256" key="2">
    <source>
        <dbReference type="ARBA" id="ARBA00005916"/>
    </source>
</evidence>
<dbReference type="RefSeq" id="WP_107284196.1">
    <property type="nucleotide sequence ID" value="NZ_PYMC01000011.1"/>
</dbReference>
<accession>A0A2T3MW09</accession>
<evidence type="ECO:0000256" key="12">
    <source>
        <dbReference type="PIRSR" id="PIRSR000445-3"/>
    </source>
</evidence>
<comment type="subunit">
    <text evidence="9">Homodimer.</text>
</comment>
<dbReference type="PANTHER" id="PTHR43013:SF1">
    <property type="entry name" value="GLUTAMYL-TRNA REDUCTASE"/>
    <property type="match status" value="1"/>
</dbReference>
<comment type="pathway">
    <text evidence="1 9 14">Porphyrin-containing compound metabolism; protoporphyrin-IX biosynthesis; 5-aminolevulinate from L-glutamyl-tRNA(Glu): step 1/2.</text>
</comment>
<dbReference type="GO" id="GO:0050661">
    <property type="term" value="F:NADP binding"/>
    <property type="evidence" value="ECO:0007669"/>
    <property type="project" value="InterPro"/>
</dbReference>
<dbReference type="SUPFAM" id="SSF69075">
    <property type="entry name" value="Glutamyl tRNA-reductase dimerization domain"/>
    <property type="match status" value="1"/>
</dbReference>
<evidence type="ECO:0000256" key="3">
    <source>
        <dbReference type="ARBA" id="ARBA00012970"/>
    </source>
</evidence>
<evidence type="ECO:0000256" key="10">
    <source>
        <dbReference type="PIRSR" id="PIRSR000445-1"/>
    </source>
</evidence>
<evidence type="ECO:0000256" key="4">
    <source>
        <dbReference type="ARBA" id="ARBA00022857"/>
    </source>
</evidence>
<dbReference type="PIRSF" id="PIRSF000445">
    <property type="entry name" value="4pyrrol_synth_GluRdtase"/>
    <property type="match status" value="1"/>
</dbReference>
<dbReference type="FunFam" id="3.40.50.720:FF:000031">
    <property type="entry name" value="Glutamyl-tRNA reductase"/>
    <property type="match status" value="1"/>
</dbReference>
<dbReference type="InterPro" id="IPR018214">
    <property type="entry name" value="GluRdtase_CS"/>
</dbReference>
<evidence type="ECO:0000256" key="1">
    <source>
        <dbReference type="ARBA" id="ARBA00005059"/>
    </source>
</evidence>
<evidence type="ECO:0000256" key="5">
    <source>
        <dbReference type="ARBA" id="ARBA00023002"/>
    </source>
</evidence>
<dbReference type="Proteomes" id="UP000240904">
    <property type="component" value="Unassembled WGS sequence"/>
</dbReference>
<dbReference type="EMBL" id="PYMC01000011">
    <property type="protein sequence ID" value="PSW04025.1"/>
    <property type="molecule type" value="Genomic_DNA"/>
</dbReference>
<keyword evidence="5 9" id="KW-0560">Oxidoreductase</keyword>
<feature type="binding site" evidence="9 11">
    <location>
        <begin position="49"/>
        <end position="52"/>
    </location>
    <ligand>
        <name>substrate</name>
    </ligand>
</feature>
<feature type="site" description="Important for activity" evidence="9 13">
    <location>
        <position position="97"/>
    </location>
</feature>
<comment type="similarity">
    <text evidence="2 9 14">Belongs to the glutamyl-tRNA reductase family.</text>
</comment>
<dbReference type="Gene3D" id="3.40.50.720">
    <property type="entry name" value="NAD(P)-binding Rossmann-like Domain"/>
    <property type="match status" value="1"/>
</dbReference>
<comment type="miscellaneous">
    <text evidence="9">During catalysis, the active site Cys acts as a nucleophile attacking the alpha-carbonyl group of tRNA-bound glutamate with the formation of a thioester intermediate between enzyme and glutamate, and the concomitant release of tRNA(Glu). The thioester intermediate is finally reduced by direct hydride transfer from NADPH, to form the product GSA.</text>
</comment>
<dbReference type="PANTHER" id="PTHR43013">
    <property type="entry name" value="GLUTAMYL-TRNA REDUCTASE"/>
    <property type="match status" value="1"/>
</dbReference>
<evidence type="ECO:0000256" key="7">
    <source>
        <dbReference type="ARBA" id="ARBA00047464"/>
    </source>
</evidence>
<evidence type="ECO:0000259" key="15">
    <source>
        <dbReference type="Pfam" id="PF00745"/>
    </source>
</evidence>
<evidence type="ECO:0000259" key="16">
    <source>
        <dbReference type="Pfam" id="PF01488"/>
    </source>
</evidence>
<dbReference type="InterPro" id="IPR015896">
    <property type="entry name" value="4pyrrol_synth_GluRdtase_dimer"/>
</dbReference>
<dbReference type="EC" id="1.2.1.70" evidence="3 9"/>
<dbReference type="HAMAP" id="MF_00087">
    <property type="entry name" value="Glu_tRNA_reductase"/>
    <property type="match status" value="1"/>
</dbReference>
<feature type="domain" description="Tetrapyrrole biosynthesis glutamyl-tRNA reductase dimerisation" evidence="15">
    <location>
        <begin position="318"/>
        <end position="411"/>
    </location>
</feature>
<dbReference type="UniPathway" id="UPA00251">
    <property type="reaction ID" value="UER00316"/>
</dbReference>
<keyword evidence="19" id="KW-1185">Reference proteome</keyword>
<dbReference type="InterPro" id="IPR006151">
    <property type="entry name" value="Shikm_DH/Glu-tRNA_Rdtase"/>
</dbReference>
<evidence type="ECO:0000256" key="6">
    <source>
        <dbReference type="ARBA" id="ARBA00023244"/>
    </source>
</evidence>
<dbReference type="AlphaFoldDB" id="A0A2T3MW09"/>
<feature type="binding site" evidence="9 11">
    <location>
        <position position="118"/>
    </location>
    <ligand>
        <name>substrate</name>
    </ligand>
</feature>
<dbReference type="SUPFAM" id="SSF51735">
    <property type="entry name" value="NAD(P)-binding Rossmann-fold domains"/>
    <property type="match status" value="1"/>
</dbReference>
<feature type="domain" description="Glutamyl-tRNA reductase N-terminal" evidence="17">
    <location>
        <begin position="6"/>
        <end position="154"/>
    </location>
</feature>
<dbReference type="FunFam" id="3.30.460.30:FF:000001">
    <property type="entry name" value="Glutamyl-tRNA reductase"/>
    <property type="match status" value="1"/>
</dbReference>
<dbReference type="InterPro" id="IPR036453">
    <property type="entry name" value="GluRdtase_dimer_dom_sf"/>
</dbReference>
<proteinExistence type="inferred from homology"/>
<dbReference type="InterPro" id="IPR036291">
    <property type="entry name" value="NAD(P)-bd_dom_sf"/>
</dbReference>
<organism evidence="18 19">
    <name type="scientific">Photobacterium lipolyticum</name>
    <dbReference type="NCBI Taxonomy" id="266810"/>
    <lineage>
        <taxon>Bacteria</taxon>
        <taxon>Pseudomonadati</taxon>
        <taxon>Pseudomonadota</taxon>
        <taxon>Gammaproteobacteria</taxon>
        <taxon>Vibrionales</taxon>
        <taxon>Vibrionaceae</taxon>
        <taxon>Photobacterium</taxon>
    </lineage>
</organism>
<dbReference type="GO" id="GO:0008883">
    <property type="term" value="F:glutamyl-tRNA reductase activity"/>
    <property type="evidence" value="ECO:0007669"/>
    <property type="project" value="UniProtKB-UniRule"/>
</dbReference>
<dbReference type="CDD" id="cd05213">
    <property type="entry name" value="NAD_bind_Glutamyl_tRNA_reduct"/>
    <property type="match status" value="1"/>
</dbReference>
<reference evidence="18 19" key="1">
    <citation type="submission" date="2018-03" db="EMBL/GenBank/DDBJ databases">
        <title>Whole genome sequencing of Histamine producing bacteria.</title>
        <authorList>
            <person name="Butler K."/>
        </authorList>
    </citation>
    <scope>NUCLEOTIDE SEQUENCE [LARGE SCALE GENOMIC DNA]</scope>
    <source>
        <strain evidence="18 19">DSM 16190</strain>
    </source>
</reference>
<keyword evidence="4 9" id="KW-0521">NADP</keyword>
<feature type="binding site" evidence="9 11">
    <location>
        <begin position="112"/>
        <end position="114"/>
    </location>
    <ligand>
        <name>substrate</name>
    </ligand>
</feature>
<dbReference type="InterPro" id="IPR036343">
    <property type="entry name" value="GluRdtase_N_sf"/>
</dbReference>
<evidence type="ECO:0000256" key="11">
    <source>
        <dbReference type="PIRSR" id="PIRSR000445-2"/>
    </source>
</evidence>
<feature type="binding site" evidence="9 11">
    <location>
        <position position="107"/>
    </location>
    <ligand>
        <name>substrate</name>
    </ligand>
</feature>
<dbReference type="InterPro" id="IPR000343">
    <property type="entry name" value="4pyrrol_synth_GluRdtase"/>
</dbReference>
<evidence type="ECO:0000313" key="19">
    <source>
        <dbReference type="Proteomes" id="UP000240904"/>
    </source>
</evidence>
<dbReference type="Pfam" id="PF05201">
    <property type="entry name" value="GlutR_N"/>
    <property type="match status" value="1"/>
</dbReference>
<name>A0A2T3MW09_9GAMM</name>
<sequence>MTLLALGINHKTASVDLREKVAFPPDKLTEALQQLEAHPEVTSGIILSTCNRTEVYCDVTQPGPGIMIDWLTNFHQLSAEELMPSLYFHEEQAAARHLMRVACGLDSLVLGEPQILGQVKQAYSDSRELEAVHGMLEKLFQKTFTVAKRVRTETDIGGNAVSVAFAACTLAKQIFESLSEATVLLIGAGETIDLVARHLVEQGCNQLIVANRSKERAAGLADEFGAEVIGLPDIPEHLHRADIVISSTASPLPIVGKGMVGNAIKARRHQPMLLVDIAVPRDIEAEVGDLNDAYLYSVDDLHSIVEKNQEQRKVAAIQAEAIVSEESAAFMSWLRSLEAVDSIRQYRCYADEIKNDMLNRSLQAIANGVAPEKVLAELSNKLTNKLIHAPTRAMQQAAHNGEPEKLVVIRESLGLDSIKS</sequence>
<feature type="domain" description="Quinate/shikimate 5-dehydrogenase/glutamyl-tRNA reductase" evidence="16">
    <location>
        <begin position="170"/>
        <end position="304"/>
    </location>
</feature>
<comment type="domain">
    <text evidence="9">Possesses an unusual extended V-shaped dimeric structure with each monomer consisting of three distinct domains arranged along a curved 'spinal' alpha-helix. The N-terminal catalytic domain specifically recognizes the glutamate moiety of the substrate. The second domain is the NADPH-binding domain, and the third C-terminal domain is responsible for dimerization.</text>
</comment>
<evidence type="ECO:0000256" key="8">
    <source>
        <dbReference type="ARBA" id="ARBA00068659"/>
    </source>
</evidence>
<comment type="function">
    <text evidence="9">Catalyzes the NADPH-dependent reduction of glutamyl-tRNA(Glu) to glutamate 1-semialdehyde (GSA).</text>
</comment>
<dbReference type="InterPro" id="IPR015895">
    <property type="entry name" value="4pyrrol_synth_GluRdtase_N"/>
</dbReference>
<dbReference type="Pfam" id="PF01488">
    <property type="entry name" value="Shikimate_DH"/>
    <property type="match status" value="1"/>
</dbReference>
<dbReference type="NCBIfam" id="TIGR01035">
    <property type="entry name" value="hemA"/>
    <property type="match status" value="1"/>
</dbReference>
<evidence type="ECO:0000313" key="18">
    <source>
        <dbReference type="EMBL" id="PSW04025.1"/>
    </source>
</evidence>
<keyword evidence="6 9" id="KW-0627">Porphyrin biosynthesis</keyword>
<feature type="binding site" evidence="9 12">
    <location>
        <begin position="187"/>
        <end position="192"/>
    </location>
    <ligand>
        <name>NADP(+)</name>
        <dbReference type="ChEBI" id="CHEBI:58349"/>
    </ligand>
</feature>
<gene>
    <name evidence="9" type="primary">hemA</name>
    <name evidence="18" type="ORF">C9I89_15300</name>
</gene>
<protein>
    <recommendedName>
        <fullName evidence="8 9">Glutamyl-tRNA reductase</fullName>
        <shortName evidence="9">GluTR</shortName>
        <ecNumber evidence="3 9">1.2.1.70</ecNumber>
    </recommendedName>
</protein>
<dbReference type="GO" id="GO:0019353">
    <property type="term" value="P:protoporphyrinogen IX biosynthetic process from glutamate"/>
    <property type="evidence" value="ECO:0007669"/>
    <property type="project" value="TreeGrafter"/>
</dbReference>